<dbReference type="OrthoDB" id="5311491at2759"/>
<keyword evidence="3" id="KW-1185">Reference proteome</keyword>
<gene>
    <name evidence="2" type="ORF">TRAPUB_3100</name>
</gene>
<reference evidence="2 3" key="1">
    <citation type="submission" date="2016-10" db="EMBL/GenBank/DDBJ databases">
        <title>Genome sequence of the basidiomycete white-rot fungus Trametes pubescens.</title>
        <authorList>
            <person name="Makela M.R."/>
            <person name="Granchi Z."/>
            <person name="Peng M."/>
            <person name="De Vries R.P."/>
            <person name="Grigoriev I."/>
            <person name="Riley R."/>
            <person name="Hilden K."/>
        </authorList>
    </citation>
    <scope>NUCLEOTIDE SEQUENCE [LARGE SCALE GENOMIC DNA]</scope>
    <source>
        <strain evidence="2 3">FBCC735</strain>
    </source>
</reference>
<dbReference type="SUPFAM" id="SSF53474">
    <property type="entry name" value="alpha/beta-Hydrolases"/>
    <property type="match status" value="1"/>
</dbReference>
<protein>
    <recommendedName>
        <fullName evidence="1">AB hydrolase-1 domain-containing protein</fullName>
    </recommendedName>
</protein>
<dbReference type="OMA" id="QETSAVM"/>
<proteinExistence type="predicted"/>
<dbReference type="EMBL" id="MNAD01001358">
    <property type="protein sequence ID" value="OJT06046.1"/>
    <property type="molecule type" value="Genomic_DNA"/>
</dbReference>
<dbReference type="Pfam" id="PF12697">
    <property type="entry name" value="Abhydrolase_6"/>
    <property type="match status" value="1"/>
</dbReference>
<evidence type="ECO:0000313" key="2">
    <source>
        <dbReference type="EMBL" id="OJT06046.1"/>
    </source>
</evidence>
<evidence type="ECO:0000313" key="3">
    <source>
        <dbReference type="Proteomes" id="UP000184267"/>
    </source>
</evidence>
<dbReference type="InterPro" id="IPR000073">
    <property type="entry name" value="AB_hydrolase_1"/>
</dbReference>
<accession>A0A1M2VER3</accession>
<dbReference type="Gene3D" id="3.40.50.1820">
    <property type="entry name" value="alpha/beta hydrolase"/>
    <property type="match status" value="1"/>
</dbReference>
<comment type="caution">
    <text evidence="2">The sequence shown here is derived from an EMBL/GenBank/DDBJ whole genome shotgun (WGS) entry which is preliminary data.</text>
</comment>
<dbReference type="Proteomes" id="UP000184267">
    <property type="component" value="Unassembled WGS sequence"/>
</dbReference>
<dbReference type="InterPro" id="IPR029058">
    <property type="entry name" value="AB_hydrolase_fold"/>
</dbReference>
<organism evidence="2 3">
    <name type="scientific">Trametes pubescens</name>
    <name type="common">White-rot fungus</name>
    <dbReference type="NCBI Taxonomy" id="154538"/>
    <lineage>
        <taxon>Eukaryota</taxon>
        <taxon>Fungi</taxon>
        <taxon>Dikarya</taxon>
        <taxon>Basidiomycota</taxon>
        <taxon>Agaricomycotina</taxon>
        <taxon>Agaricomycetes</taxon>
        <taxon>Polyporales</taxon>
        <taxon>Polyporaceae</taxon>
        <taxon>Trametes</taxon>
    </lineage>
</organism>
<feature type="domain" description="AB hydrolase-1" evidence="1">
    <location>
        <begin position="36"/>
        <end position="361"/>
    </location>
</feature>
<name>A0A1M2VER3_TRAPU</name>
<sequence>MPSQLPPVNHYLCSSTALCVLEDTGAPKGSDDYTTLVLIHGLGWHSGNFRKLLPLARRSNIRIVLLNRRGYPGALPHSPEELAQLARLASSSSTVEVVQETSAVMADHGRDVYDFLVDFIRRERIPIARGNTGGVVLVGWSLACVWITALLANIASFPVGDVKVVTYVRRVVLYDPSCVLLGYPRPSAFYHPITDPSVPPAELCARFNQWQAGYYTHGDPFKQGPDALETGVPAADTSNTMSRLSVADLANSVYGPPMEPSGSDRLLIEACLTHGTCGDLKDAALYLPGAECDSRTSVWRNVDVRVAWCDRSVWEMRLGSYLLEKELVEAREAGKSPRAVSFMRVKGANHFAHWDMPEKLLKAFLGDA</sequence>
<dbReference type="AlphaFoldDB" id="A0A1M2VER3"/>
<evidence type="ECO:0000259" key="1">
    <source>
        <dbReference type="Pfam" id="PF12697"/>
    </source>
</evidence>